<proteinExistence type="predicted"/>
<dbReference type="InterPro" id="IPR005624">
    <property type="entry name" value="PduO/GlcC-like"/>
</dbReference>
<dbReference type="PANTHER" id="PTHR34309:SF1">
    <property type="entry name" value="PROTEIN GLCG"/>
    <property type="match status" value="1"/>
</dbReference>
<evidence type="ECO:0000313" key="1">
    <source>
        <dbReference type="EMBL" id="SFD63893.1"/>
    </source>
</evidence>
<dbReference type="Gene3D" id="3.30.450.150">
    <property type="entry name" value="Haem-degrading domain"/>
    <property type="match status" value="1"/>
</dbReference>
<dbReference type="InterPro" id="IPR052517">
    <property type="entry name" value="GlcG_carb_metab_protein"/>
</dbReference>
<dbReference type="EMBL" id="FOMQ01000004">
    <property type="protein sequence ID" value="SFD63893.1"/>
    <property type="molecule type" value="Genomic_DNA"/>
</dbReference>
<dbReference type="Proteomes" id="UP000199517">
    <property type="component" value="Unassembled WGS sequence"/>
</dbReference>
<gene>
    <name evidence="1" type="ORF">SAMN04489710_104186</name>
</gene>
<dbReference type="InterPro" id="IPR038084">
    <property type="entry name" value="PduO/GlcC-like_sf"/>
</dbReference>
<dbReference type="STRING" id="32040.SAMN04489710_104186"/>
<keyword evidence="2" id="KW-1185">Reference proteome</keyword>
<dbReference type="SUPFAM" id="SSF143744">
    <property type="entry name" value="GlcG-like"/>
    <property type="match status" value="1"/>
</dbReference>
<reference evidence="2" key="1">
    <citation type="submission" date="2016-10" db="EMBL/GenBank/DDBJ databases">
        <authorList>
            <person name="Varghese N."/>
            <person name="Submissions S."/>
        </authorList>
    </citation>
    <scope>NUCLEOTIDE SEQUENCE [LARGE SCALE GENOMIC DNA]</scope>
    <source>
        <strain evidence="2">DSM 7481</strain>
    </source>
</reference>
<evidence type="ECO:0000313" key="2">
    <source>
        <dbReference type="Proteomes" id="UP000199517"/>
    </source>
</evidence>
<organism evidence="1 2">
    <name type="scientific">Paracidovorax konjaci</name>
    <dbReference type="NCBI Taxonomy" id="32040"/>
    <lineage>
        <taxon>Bacteria</taxon>
        <taxon>Pseudomonadati</taxon>
        <taxon>Pseudomonadota</taxon>
        <taxon>Betaproteobacteria</taxon>
        <taxon>Burkholderiales</taxon>
        <taxon>Comamonadaceae</taxon>
        <taxon>Paracidovorax</taxon>
    </lineage>
</organism>
<accession>A0A1I1U5A7</accession>
<dbReference type="Pfam" id="PF03928">
    <property type="entry name" value="HbpS-like"/>
    <property type="match status" value="1"/>
</dbReference>
<sequence length="120" mass="12246">MEMAAQRRLDIAVAVVDGAGHLLAFQRDARAFPASVELAIAKARTAALFRRDTQAMQESLEKGRLSYLALPGALPLAGGVPLSMQGAVVGAVGISGAASGEDAELARKTAAVAGWAGESE</sequence>
<name>A0A1I1U5A7_9BURK</name>
<dbReference type="PANTHER" id="PTHR34309">
    <property type="entry name" value="SLR1406 PROTEIN"/>
    <property type="match status" value="1"/>
</dbReference>
<dbReference type="AlphaFoldDB" id="A0A1I1U5A7"/>
<protein>
    <submittedName>
        <fullName evidence="1">Glc operon protein GlcG</fullName>
    </submittedName>
</protein>